<dbReference type="Pfam" id="PF00632">
    <property type="entry name" value="HECT"/>
    <property type="match status" value="1"/>
</dbReference>
<dbReference type="CDD" id="cd00078">
    <property type="entry name" value="HECTc"/>
    <property type="match status" value="1"/>
</dbReference>
<dbReference type="OMA" id="CAKESIQ"/>
<dbReference type="InterPro" id="IPR035983">
    <property type="entry name" value="Hect_E3_ubiquitin_ligase"/>
</dbReference>
<reference evidence="8 9" key="1">
    <citation type="journal article" date="2016" name="Sci. Rep.">
        <title>The genome sequence of the outbreeding globe artichoke constructed de novo incorporating a phase-aware low-pass sequencing strategy of F1 progeny.</title>
        <authorList>
            <person name="Scaglione D."/>
            <person name="Reyes-Chin-Wo S."/>
            <person name="Acquadro A."/>
            <person name="Froenicke L."/>
            <person name="Portis E."/>
            <person name="Beitel C."/>
            <person name="Tirone M."/>
            <person name="Mauro R."/>
            <person name="Lo Monaco A."/>
            <person name="Mauromicale G."/>
            <person name="Faccioli P."/>
            <person name="Cattivelli L."/>
            <person name="Rieseberg L."/>
            <person name="Michelmore R."/>
            <person name="Lanteri S."/>
        </authorList>
    </citation>
    <scope>NUCLEOTIDE SEQUENCE [LARGE SCALE GENOMIC DNA]</scope>
    <source>
        <strain evidence="8">2C</strain>
    </source>
</reference>
<evidence type="ECO:0000256" key="5">
    <source>
        <dbReference type="ARBA" id="ARBA00022786"/>
    </source>
</evidence>
<dbReference type="InterPro" id="IPR050409">
    <property type="entry name" value="E3_ubiq-protein_ligase"/>
</dbReference>
<evidence type="ECO:0000313" key="8">
    <source>
        <dbReference type="EMBL" id="KVI01125.1"/>
    </source>
</evidence>
<keyword evidence="9" id="KW-1185">Reference proteome</keyword>
<organism evidence="8 9">
    <name type="scientific">Cynara cardunculus var. scolymus</name>
    <name type="common">Globe artichoke</name>
    <name type="synonym">Cynara scolymus</name>
    <dbReference type="NCBI Taxonomy" id="59895"/>
    <lineage>
        <taxon>Eukaryota</taxon>
        <taxon>Viridiplantae</taxon>
        <taxon>Streptophyta</taxon>
        <taxon>Embryophyta</taxon>
        <taxon>Tracheophyta</taxon>
        <taxon>Spermatophyta</taxon>
        <taxon>Magnoliopsida</taxon>
        <taxon>eudicotyledons</taxon>
        <taxon>Gunneridae</taxon>
        <taxon>Pentapetalae</taxon>
        <taxon>asterids</taxon>
        <taxon>campanulids</taxon>
        <taxon>Asterales</taxon>
        <taxon>Asteraceae</taxon>
        <taxon>Carduoideae</taxon>
        <taxon>Cardueae</taxon>
        <taxon>Carduinae</taxon>
        <taxon>Cynara</taxon>
    </lineage>
</organism>
<dbReference type="SMART" id="SM00119">
    <property type="entry name" value="HECTc"/>
    <property type="match status" value="1"/>
</dbReference>
<dbReference type="Gene3D" id="3.30.2160.10">
    <property type="entry name" value="Hect, E3 ligase catalytic domain"/>
    <property type="match status" value="1"/>
</dbReference>
<dbReference type="Gramene" id="KVI01125">
    <property type="protein sequence ID" value="KVI01125"/>
    <property type="gene ID" value="Ccrd_020615"/>
</dbReference>
<dbReference type="GO" id="GO:0005737">
    <property type="term" value="C:cytoplasm"/>
    <property type="evidence" value="ECO:0007669"/>
    <property type="project" value="TreeGrafter"/>
</dbReference>
<dbReference type="EC" id="2.3.2.26" evidence="3"/>
<keyword evidence="5 6" id="KW-0833">Ubl conjugation pathway</keyword>
<evidence type="ECO:0000256" key="3">
    <source>
        <dbReference type="ARBA" id="ARBA00012485"/>
    </source>
</evidence>
<dbReference type="GO" id="GO:0000209">
    <property type="term" value="P:protein polyubiquitination"/>
    <property type="evidence" value="ECO:0007669"/>
    <property type="project" value="TreeGrafter"/>
</dbReference>
<dbReference type="STRING" id="59895.A0A118K092"/>
<evidence type="ECO:0000313" key="9">
    <source>
        <dbReference type="Proteomes" id="UP000243975"/>
    </source>
</evidence>
<evidence type="ECO:0000256" key="1">
    <source>
        <dbReference type="ARBA" id="ARBA00000885"/>
    </source>
</evidence>
<feature type="domain" description="HECT" evidence="7">
    <location>
        <begin position="363"/>
        <end position="703"/>
    </location>
</feature>
<accession>A0A118K092</accession>
<feature type="active site" description="Glycyl thioester intermediate" evidence="6">
    <location>
        <position position="669"/>
    </location>
</feature>
<evidence type="ECO:0000256" key="4">
    <source>
        <dbReference type="ARBA" id="ARBA00022679"/>
    </source>
</evidence>
<evidence type="ECO:0000259" key="7">
    <source>
        <dbReference type="PROSITE" id="PS50237"/>
    </source>
</evidence>
<dbReference type="EMBL" id="LEKV01003130">
    <property type="protein sequence ID" value="KVI01125.1"/>
    <property type="molecule type" value="Genomic_DNA"/>
</dbReference>
<gene>
    <name evidence="8" type="ORF">Ccrd_020615</name>
</gene>
<dbReference type="GO" id="GO:0006511">
    <property type="term" value="P:ubiquitin-dependent protein catabolic process"/>
    <property type="evidence" value="ECO:0007669"/>
    <property type="project" value="TreeGrafter"/>
</dbReference>
<dbReference type="GO" id="GO:0061630">
    <property type="term" value="F:ubiquitin protein ligase activity"/>
    <property type="evidence" value="ECO:0007669"/>
    <property type="project" value="UniProtKB-EC"/>
</dbReference>
<evidence type="ECO:0000256" key="6">
    <source>
        <dbReference type="PROSITE-ProRule" id="PRU00104"/>
    </source>
</evidence>
<dbReference type="Gene3D" id="3.90.1750.10">
    <property type="entry name" value="Hect, E3 ligase catalytic domains"/>
    <property type="match status" value="1"/>
</dbReference>
<comment type="pathway">
    <text evidence="2">Protein modification; protein ubiquitination.</text>
</comment>
<dbReference type="PANTHER" id="PTHR11254">
    <property type="entry name" value="HECT DOMAIN UBIQUITIN-PROTEIN LIGASE"/>
    <property type="match status" value="1"/>
</dbReference>
<evidence type="ECO:0000256" key="2">
    <source>
        <dbReference type="ARBA" id="ARBA00004906"/>
    </source>
</evidence>
<comment type="caution">
    <text evidence="8">The sequence shown here is derived from an EMBL/GenBank/DDBJ whole genome shotgun (WGS) entry which is preliminary data.</text>
</comment>
<keyword evidence="4" id="KW-0808">Transferase</keyword>
<name>A0A118K092_CYNCS</name>
<dbReference type="AlphaFoldDB" id="A0A118K092"/>
<sequence>MEFLSMIPENQINHAAVKDHLHIFTSSCVLEALVMLYMSSDKRNKDCAKESIQEFITSIRFMLPQPVSSQFVPLVLELCKMLQSAAGYDDSLYKLCRGSLGVMVKNAKNYHSGDDDDDDNKVIISLQDMFPFAAELANKLSRGLVSSVESPSNFGPLRGDVNDFMAFMKPLKTAVKYQVVSPRPMLPSNSKFTDAINKAAVKYQVGSPRPILPPNSKFTDAINKIKFLYVLFDGLLTTLVACLKKMEVLVIEKKENGGWDQYLVILKELHDISKLYRGGEEYFWTNLKDFKRSLCHLIVRYAIRDEDYGWILQQKDAINFESRRHLVMLLFPVVMDENDDIHEMLINRTQLLAESFVYIAHEDPDRLRSGLFMEFKDEEATGPGVLREWFFLLSQEIFNPKTGLFVACPNDPRRFFPNPASRADPLDLEYFNFAGRVIALALMNRVPVGIVFDRSFFLQLAGKNVSLEDIKDVDPFLYSSCRKILDMDPLAVDEDALGLTFVWNVDKLGAMDVVELCPGGKNMIVNSKNRKTYVDLLIHHCFVVSVAEQISHFARGFTDIVGGENILKMFFSSLTLEDFDKMLHGSETDISVVDWKAHTDYEGYSPTDPQIYWFWKIVEEMTGEQRKVLLFFWISMKYLPVEGFGGLTSRLYIYKSKESFDHLPSSHTCFYQICLPAYPSMDVMKNRLNVITQHHVGCSFGTS</sequence>
<proteinExistence type="predicted"/>
<dbReference type="SUPFAM" id="SSF56204">
    <property type="entry name" value="Hect, E3 ligase catalytic domain"/>
    <property type="match status" value="1"/>
</dbReference>
<dbReference type="PROSITE" id="PS50237">
    <property type="entry name" value="HECT"/>
    <property type="match status" value="1"/>
</dbReference>
<protein>
    <recommendedName>
        <fullName evidence="3">HECT-type E3 ubiquitin transferase</fullName>
        <ecNumber evidence="3">2.3.2.26</ecNumber>
    </recommendedName>
</protein>
<dbReference type="InterPro" id="IPR000569">
    <property type="entry name" value="HECT_dom"/>
</dbReference>
<dbReference type="Gene3D" id="3.30.2410.10">
    <property type="entry name" value="Hect, E3 ligase catalytic domain"/>
    <property type="match status" value="1"/>
</dbReference>
<dbReference type="FunFam" id="3.30.2410.10:FF:000020">
    <property type="entry name" value="E3 ubiquitin-protein ligase UPL5"/>
    <property type="match status" value="1"/>
</dbReference>
<comment type="catalytic activity">
    <reaction evidence="1">
        <text>S-ubiquitinyl-[E2 ubiquitin-conjugating enzyme]-L-cysteine + [acceptor protein]-L-lysine = [E2 ubiquitin-conjugating enzyme]-L-cysteine + N(6)-ubiquitinyl-[acceptor protein]-L-lysine.</text>
        <dbReference type="EC" id="2.3.2.26"/>
    </reaction>
</comment>
<dbReference type="Proteomes" id="UP000243975">
    <property type="component" value="Unassembled WGS sequence"/>
</dbReference>
<dbReference type="PANTHER" id="PTHR11254:SF424">
    <property type="entry name" value="E3 UBIQUITIN-PROTEIN LIGASE UPL5"/>
    <property type="match status" value="1"/>
</dbReference>